<dbReference type="EMBL" id="WAEL01000004">
    <property type="protein sequence ID" value="NID11311.1"/>
    <property type="molecule type" value="Genomic_DNA"/>
</dbReference>
<keyword evidence="3" id="KW-1185">Reference proteome</keyword>
<reference evidence="2" key="1">
    <citation type="submission" date="2024-05" db="EMBL/GenBank/DDBJ databases">
        <authorList>
            <person name="Jung D.-H."/>
        </authorList>
    </citation>
    <scope>NUCLEOTIDE SEQUENCE</scope>
    <source>
        <strain evidence="2">JA-25</strain>
    </source>
</reference>
<comment type="caution">
    <text evidence="2">The sequence shown here is derived from an EMBL/GenBank/DDBJ whole genome shotgun (WGS) entry which is preliminary data.</text>
</comment>
<feature type="domain" description="NTF2-like N-terminal transpeptidase" evidence="1">
    <location>
        <begin position="299"/>
        <end position="383"/>
    </location>
</feature>
<evidence type="ECO:0000313" key="2">
    <source>
        <dbReference type="EMBL" id="NID11311.1"/>
    </source>
</evidence>
<gene>
    <name evidence="2" type="ORF">F7231_14135</name>
</gene>
<dbReference type="InterPro" id="IPR007887">
    <property type="entry name" value="MecA_N"/>
</dbReference>
<protein>
    <recommendedName>
        <fullName evidence="1">NTF2-like N-terminal transpeptidase domain-containing protein</fullName>
    </recommendedName>
</protein>
<evidence type="ECO:0000259" key="1">
    <source>
        <dbReference type="Pfam" id="PF05223"/>
    </source>
</evidence>
<dbReference type="Pfam" id="PF05223">
    <property type="entry name" value="MecA_N"/>
    <property type="match status" value="1"/>
</dbReference>
<dbReference type="Proteomes" id="UP000606008">
    <property type="component" value="Unassembled WGS sequence"/>
</dbReference>
<sequence length="426" mass="48589">MKKKIADQPSLASIKERIAQLEKLAVTEEQRYKLADFKGHFEKISTLPDRFNNAFSSRGWIAYDSLNEKIMEKALAILKSDGIHDAEKCLIGYYNKNTVELGITRLWGVEVFRDRLRIIKLAYEDYVSGRYHACIPVLLMMIDGVVSDAGDNIGFFAEKSDVTSWDSIVGHDTGLSLIKDLFYKSRRTTSKSKITLPFRNGILHGRDLGYANEEVAAKCWALMFSVRDFLAAKQDEAHRKEVYTIESLKTFEDIIREIEILDEKLLEVCSMDEFRRSPVTVGIDYPVAGLPDEYLINTPERVVAEFISLWKQNNFGQMSQLMYRPDHISQGKMAGRIKAVFKGKKISHFSIQRSEDLSSCKTDITLKLGISFEGNSVHDYDLIMRVLYCEVNSTDLVVNPSKVGKWKIAENFSSISQIGTQLEWLE</sequence>
<name>A0ABX0QGL2_9BACT</name>
<evidence type="ECO:0000313" key="3">
    <source>
        <dbReference type="Proteomes" id="UP000606008"/>
    </source>
</evidence>
<accession>A0ABX0QGL2</accession>
<proteinExistence type="predicted"/>
<organism evidence="2 3">
    <name type="scientific">Fibrivirga algicola</name>
    <dbReference type="NCBI Taxonomy" id="2950420"/>
    <lineage>
        <taxon>Bacteria</taxon>
        <taxon>Pseudomonadati</taxon>
        <taxon>Bacteroidota</taxon>
        <taxon>Cytophagia</taxon>
        <taxon>Cytophagales</taxon>
        <taxon>Spirosomataceae</taxon>
        <taxon>Fibrivirga</taxon>
    </lineage>
</organism>